<dbReference type="EMBL" id="CAGS01000367">
    <property type="protein sequence ID" value="CCF84985.1"/>
    <property type="molecule type" value="Genomic_DNA"/>
</dbReference>
<keyword evidence="2" id="KW-1185">Reference proteome</keyword>
<comment type="caution">
    <text evidence="1">The sequence shown here is derived from an EMBL/GenBank/DDBJ whole genome shotgun (WGS) entry which is preliminary data.</text>
</comment>
<gene>
    <name evidence="1" type="ORF">NITHO_4290004</name>
</gene>
<proteinExistence type="predicted"/>
<protein>
    <submittedName>
        <fullName evidence="1">Uncharacterized protein</fullName>
    </submittedName>
</protein>
<evidence type="ECO:0000313" key="2">
    <source>
        <dbReference type="Proteomes" id="UP000004221"/>
    </source>
</evidence>
<dbReference type="Proteomes" id="UP000004221">
    <property type="component" value="Unassembled WGS sequence"/>
</dbReference>
<dbReference type="AlphaFoldDB" id="I4EJX3"/>
<evidence type="ECO:0000313" key="1">
    <source>
        <dbReference type="EMBL" id="CCF84985.1"/>
    </source>
</evidence>
<organism evidence="1 2">
    <name type="scientific">Nitrolancea hollandica Lb</name>
    <dbReference type="NCBI Taxonomy" id="1129897"/>
    <lineage>
        <taxon>Bacteria</taxon>
        <taxon>Pseudomonadati</taxon>
        <taxon>Thermomicrobiota</taxon>
        <taxon>Thermomicrobia</taxon>
        <taxon>Sphaerobacterales</taxon>
        <taxon>Sphaerobacterineae</taxon>
        <taxon>Sphaerobacteraceae</taxon>
        <taxon>Nitrolancea</taxon>
    </lineage>
</organism>
<sequence>MTGKRHPSDSIDLGITRLKQNGASPPLELVACLVAYKFRSPLVTAVVGLACQVGYHGITPAC</sequence>
<accession>I4EJX3</accession>
<reference evidence="1 2" key="1">
    <citation type="journal article" date="2012" name="ISME J.">
        <title>Nitrification expanded: discovery, physiology and genomics of a nitrite-oxidizing bacterium from the phylum Chloroflexi.</title>
        <authorList>
            <person name="Sorokin D.Y."/>
            <person name="Lucker S."/>
            <person name="Vejmelkova D."/>
            <person name="Kostrikina N.A."/>
            <person name="Kleerebezem R."/>
            <person name="Rijpstra W.I."/>
            <person name="Damste J.S."/>
            <person name="Le Paslier D."/>
            <person name="Muyzer G."/>
            <person name="Wagner M."/>
            <person name="van Loosdrecht M.C."/>
            <person name="Daims H."/>
        </authorList>
    </citation>
    <scope>NUCLEOTIDE SEQUENCE [LARGE SCALE GENOMIC DNA]</scope>
    <source>
        <strain evidence="2">none</strain>
    </source>
</reference>
<name>I4EJX3_9BACT</name>